<evidence type="ECO:0000313" key="6">
    <source>
        <dbReference type="EMBL" id="NYD43888.1"/>
    </source>
</evidence>
<proteinExistence type="predicted"/>
<dbReference type="InterPro" id="IPR039420">
    <property type="entry name" value="WalR-like"/>
</dbReference>
<dbReference type="Pfam" id="PF00486">
    <property type="entry name" value="Trans_reg_C"/>
    <property type="match status" value="1"/>
</dbReference>
<dbReference type="SUPFAM" id="SSF52172">
    <property type="entry name" value="CheY-like"/>
    <property type="match status" value="1"/>
</dbReference>
<gene>
    <name evidence="6" type="ORF">BJZ21_003971</name>
</gene>
<dbReference type="SMART" id="SM00448">
    <property type="entry name" value="REC"/>
    <property type="match status" value="1"/>
</dbReference>
<feature type="domain" description="Response regulatory" evidence="4">
    <location>
        <begin position="3"/>
        <end position="117"/>
    </location>
</feature>
<dbReference type="Proteomes" id="UP000535511">
    <property type="component" value="Unassembled WGS sequence"/>
</dbReference>
<keyword evidence="2" id="KW-0597">Phosphoprotein</keyword>
<dbReference type="InterPro" id="IPR036388">
    <property type="entry name" value="WH-like_DNA-bd_sf"/>
</dbReference>
<reference evidence="6 7" key="1">
    <citation type="submission" date="2020-07" db="EMBL/GenBank/DDBJ databases">
        <title>Sequencing the genomes of 1000 actinobacteria strains.</title>
        <authorList>
            <person name="Klenk H.-P."/>
        </authorList>
    </citation>
    <scope>NUCLEOTIDE SEQUENCE [LARGE SCALE GENOMIC DNA]</scope>
    <source>
        <strain evidence="6 7">DSM 21350</strain>
    </source>
</reference>
<dbReference type="AlphaFoldDB" id="A0A7Y9E9V4"/>
<evidence type="ECO:0000259" key="5">
    <source>
        <dbReference type="PROSITE" id="PS51755"/>
    </source>
</evidence>
<comment type="caution">
    <text evidence="6">The sequence shown here is derived from an EMBL/GenBank/DDBJ whole genome shotgun (WGS) entry which is preliminary data.</text>
</comment>
<evidence type="ECO:0000259" key="4">
    <source>
        <dbReference type="PROSITE" id="PS50110"/>
    </source>
</evidence>
<dbReference type="EMBL" id="JACCBG010000001">
    <property type="protein sequence ID" value="NYD43888.1"/>
    <property type="molecule type" value="Genomic_DNA"/>
</dbReference>
<dbReference type="GO" id="GO:0032993">
    <property type="term" value="C:protein-DNA complex"/>
    <property type="evidence" value="ECO:0007669"/>
    <property type="project" value="TreeGrafter"/>
</dbReference>
<dbReference type="InterPro" id="IPR016032">
    <property type="entry name" value="Sig_transdc_resp-reg_C-effctor"/>
</dbReference>
<dbReference type="PANTHER" id="PTHR48111:SF37">
    <property type="entry name" value="RESPONSE REGULATOR PROTEIN CARR"/>
    <property type="match status" value="1"/>
</dbReference>
<dbReference type="PANTHER" id="PTHR48111">
    <property type="entry name" value="REGULATOR OF RPOS"/>
    <property type="match status" value="1"/>
</dbReference>
<dbReference type="CDD" id="cd00383">
    <property type="entry name" value="trans_reg_C"/>
    <property type="match status" value="1"/>
</dbReference>
<dbReference type="Pfam" id="PF00072">
    <property type="entry name" value="Response_reg"/>
    <property type="match status" value="1"/>
</dbReference>
<feature type="DNA-binding region" description="OmpR/PhoB-type" evidence="3">
    <location>
        <begin position="122"/>
        <end position="220"/>
    </location>
</feature>
<dbReference type="GO" id="GO:0006355">
    <property type="term" value="P:regulation of DNA-templated transcription"/>
    <property type="evidence" value="ECO:0007669"/>
    <property type="project" value="InterPro"/>
</dbReference>
<protein>
    <submittedName>
        <fullName evidence="6">Two-component system response regulator MprA</fullName>
    </submittedName>
</protein>
<dbReference type="GO" id="GO:0000976">
    <property type="term" value="F:transcription cis-regulatory region binding"/>
    <property type="evidence" value="ECO:0007669"/>
    <property type="project" value="TreeGrafter"/>
</dbReference>
<dbReference type="InterPro" id="IPR001867">
    <property type="entry name" value="OmpR/PhoB-type_DNA-bd"/>
</dbReference>
<accession>A0A7Y9E9V4</accession>
<dbReference type="RefSeq" id="WP_179665355.1">
    <property type="nucleotide sequence ID" value="NZ_JACCBG010000001.1"/>
</dbReference>
<dbReference type="GO" id="GO:0000156">
    <property type="term" value="F:phosphorelay response regulator activity"/>
    <property type="evidence" value="ECO:0007669"/>
    <property type="project" value="TreeGrafter"/>
</dbReference>
<dbReference type="Gene3D" id="6.10.250.690">
    <property type="match status" value="1"/>
</dbReference>
<keyword evidence="7" id="KW-1185">Reference proteome</keyword>
<dbReference type="PROSITE" id="PS50110">
    <property type="entry name" value="RESPONSE_REGULATORY"/>
    <property type="match status" value="1"/>
</dbReference>
<dbReference type="InterPro" id="IPR001789">
    <property type="entry name" value="Sig_transdc_resp-reg_receiver"/>
</dbReference>
<dbReference type="GO" id="GO:0005829">
    <property type="term" value="C:cytosol"/>
    <property type="evidence" value="ECO:0007669"/>
    <property type="project" value="TreeGrafter"/>
</dbReference>
<sequence>MTTIGVCEDDRQLRSVLVRALKAEGYDVVAVATGAEALRAFTGRGPDVVVLDLGLPDIDGRDVCLALKANGVAAPVLMLTARGGVHHKVAGFEAGADDYLGKPFELAELMARLRVLERRARAQRPVPQGPTLDATTHAVEHEGVSVALTPTEFAVLARLMGTPGEVVRRRALVAAGWPDGAMVSDNTLDSYVRRVRAKLAELPEGGPRIATVHGVGYAWR</sequence>
<evidence type="ECO:0000256" key="3">
    <source>
        <dbReference type="PROSITE-ProRule" id="PRU01091"/>
    </source>
</evidence>
<dbReference type="SUPFAM" id="SSF46894">
    <property type="entry name" value="C-terminal effector domain of the bipartite response regulators"/>
    <property type="match status" value="1"/>
</dbReference>
<evidence type="ECO:0000256" key="2">
    <source>
        <dbReference type="PROSITE-ProRule" id="PRU00169"/>
    </source>
</evidence>
<dbReference type="Gene3D" id="1.10.10.10">
    <property type="entry name" value="Winged helix-like DNA-binding domain superfamily/Winged helix DNA-binding domain"/>
    <property type="match status" value="1"/>
</dbReference>
<evidence type="ECO:0000313" key="7">
    <source>
        <dbReference type="Proteomes" id="UP000535511"/>
    </source>
</evidence>
<dbReference type="InterPro" id="IPR011006">
    <property type="entry name" value="CheY-like_superfamily"/>
</dbReference>
<dbReference type="PROSITE" id="PS51755">
    <property type="entry name" value="OMPR_PHOB"/>
    <property type="match status" value="1"/>
</dbReference>
<keyword evidence="1 3" id="KW-0238">DNA-binding</keyword>
<name>A0A7Y9E9V4_9ACTN</name>
<dbReference type="Gene3D" id="3.40.50.2300">
    <property type="match status" value="1"/>
</dbReference>
<organism evidence="6 7">
    <name type="scientific">Nocardioides panaciterrulae</name>
    <dbReference type="NCBI Taxonomy" id="661492"/>
    <lineage>
        <taxon>Bacteria</taxon>
        <taxon>Bacillati</taxon>
        <taxon>Actinomycetota</taxon>
        <taxon>Actinomycetes</taxon>
        <taxon>Propionibacteriales</taxon>
        <taxon>Nocardioidaceae</taxon>
        <taxon>Nocardioides</taxon>
    </lineage>
</organism>
<dbReference type="SMART" id="SM00862">
    <property type="entry name" value="Trans_reg_C"/>
    <property type="match status" value="1"/>
</dbReference>
<feature type="domain" description="OmpR/PhoB-type" evidence="5">
    <location>
        <begin position="122"/>
        <end position="220"/>
    </location>
</feature>
<feature type="modified residue" description="4-aspartylphosphate" evidence="2">
    <location>
        <position position="52"/>
    </location>
</feature>
<evidence type="ECO:0000256" key="1">
    <source>
        <dbReference type="ARBA" id="ARBA00023125"/>
    </source>
</evidence>